<dbReference type="InterPro" id="IPR036291">
    <property type="entry name" value="NAD(P)-bd_dom_sf"/>
</dbReference>
<dbReference type="InterPro" id="IPR001342">
    <property type="entry name" value="HDH_cat"/>
</dbReference>
<evidence type="ECO:0000256" key="16">
    <source>
        <dbReference type="RuleBase" id="RU000579"/>
    </source>
</evidence>
<dbReference type="Gene3D" id="3.30.70.260">
    <property type="match status" value="1"/>
</dbReference>
<accession>A0A9D1ADB4</accession>
<keyword evidence="10 16" id="KW-0560">Oxidoreductase</keyword>
<evidence type="ECO:0000256" key="17">
    <source>
        <dbReference type="RuleBase" id="RU004171"/>
    </source>
</evidence>
<dbReference type="SUPFAM" id="SSF51735">
    <property type="entry name" value="NAD(P)-binding Rossmann-fold domains"/>
    <property type="match status" value="1"/>
</dbReference>
<dbReference type="GO" id="GO:0009088">
    <property type="term" value="P:threonine biosynthetic process"/>
    <property type="evidence" value="ECO:0007669"/>
    <property type="project" value="UniProtKB-KW"/>
</dbReference>
<dbReference type="SUPFAM" id="SSF55021">
    <property type="entry name" value="ACT-like"/>
    <property type="match status" value="1"/>
</dbReference>
<evidence type="ECO:0000256" key="5">
    <source>
        <dbReference type="ARBA" id="ARBA00013213"/>
    </source>
</evidence>
<keyword evidence="11" id="KW-0915">Sodium</keyword>
<protein>
    <recommendedName>
        <fullName evidence="6 16">Homoserine dehydrogenase</fullName>
        <ecNumber evidence="5 16">1.1.1.3</ecNumber>
    </recommendedName>
</protein>
<reference evidence="19" key="2">
    <citation type="journal article" date="2021" name="PeerJ">
        <title>Extensive microbial diversity within the chicken gut microbiome revealed by metagenomics and culture.</title>
        <authorList>
            <person name="Gilroy R."/>
            <person name="Ravi A."/>
            <person name="Getino M."/>
            <person name="Pursley I."/>
            <person name="Horton D.L."/>
            <person name="Alikhan N.F."/>
            <person name="Baker D."/>
            <person name="Gharbi K."/>
            <person name="Hall N."/>
            <person name="Watson M."/>
            <person name="Adriaenssens E.M."/>
            <person name="Foster-Nyarko E."/>
            <person name="Jarju S."/>
            <person name="Secka A."/>
            <person name="Antonio M."/>
            <person name="Oren A."/>
            <person name="Chaudhuri R.R."/>
            <person name="La Ragione R."/>
            <person name="Hildebrand F."/>
            <person name="Pallen M.J."/>
        </authorList>
    </citation>
    <scope>NUCLEOTIDE SEQUENCE</scope>
    <source>
        <strain evidence="19">ChiSjej4B22-8148</strain>
    </source>
</reference>
<comment type="similarity">
    <text evidence="4 17">Belongs to the homoserine dehydrogenase family.</text>
</comment>
<comment type="cofactor">
    <cofactor evidence="1">
        <name>a metal cation</name>
        <dbReference type="ChEBI" id="CHEBI:25213"/>
    </cofactor>
</comment>
<dbReference type="InterPro" id="IPR016204">
    <property type="entry name" value="HDH"/>
</dbReference>
<dbReference type="InterPro" id="IPR019811">
    <property type="entry name" value="HDH_CS"/>
</dbReference>
<evidence type="ECO:0000259" key="18">
    <source>
        <dbReference type="PROSITE" id="PS51671"/>
    </source>
</evidence>
<comment type="pathway">
    <text evidence="3 16">Amino-acid biosynthesis; L-methionine biosynthesis via de novo pathway; L-homoserine from L-aspartate: step 3/3.</text>
</comment>
<evidence type="ECO:0000256" key="8">
    <source>
        <dbReference type="ARBA" id="ARBA00022697"/>
    </source>
</evidence>
<evidence type="ECO:0000256" key="14">
    <source>
        <dbReference type="PIRSR" id="PIRSR000098-1"/>
    </source>
</evidence>
<dbReference type="PROSITE" id="PS51671">
    <property type="entry name" value="ACT"/>
    <property type="match status" value="1"/>
</dbReference>
<evidence type="ECO:0000256" key="13">
    <source>
        <dbReference type="ARBA" id="ARBA00048841"/>
    </source>
</evidence>
<feature type="binding site" evidence="15">
    <location>
        <position position="192"/>
    </location>
    <ligand>
        <name>L-homoserine</name>
        <dbReference type="ChEBI" id="CHEBI:57476"/>
    </ligand>
</feature>
<dbReference type="AlphaFoldDB" id="A0A9D1ADB4"/>
<evidence type="ECO:0000256" key="12">
    <source>
        <dbReference type="ARBA" id="ARBA00023167"/>
    </source>
</evidence>
<evidence type="ECO:0000313" key="20">
    <source>
        <dbReference type="Proteomes" id="UP000886757"/>
    </source>
</evidence>
<evidence type="ECO:0000256" key="6">
    <source>
        <dbReference type="ARBA" id="ARBA00013376"/>
    </source>
</evidence>
<feature type="domain" description="ACT" evidence="18">
    <location>
        <begin position="352"/>
        <end position="426"/>
    </location>
</feature>
<evidence type="ECO:0000256" key="15">
    <source>
        <dbReference type="PIRSR" id="PIRSR000098-2"/>
    </source>
</evidence>
<dbReference type="PANTHER" id="PTHR43331:SF1">
    <property type="entry name" value="HOMOSERINE DEHYDROGENASE"/>
    <property type="match status" value="1"/>
</dbReference>
<keyword evidence="7 16" id="KW-0028">Amino-acid biosynthesis</keyword>
<evidence type="ECO:0000313" key="19">
    <source>
        <dbReference type="EMBL" id="HIR13282.1"/>
    </source>
</evidence>
<dbReference type="EC" id="1.1.1.3" evidence="5 16"/>
<dbReference type="InterPro" id="IPR005106">
    <property type="entry name" value="Asp/hSer_DH_NAD-bd"/>
</dbReference>
<evidence type="ECO:0000256" key="9">
    <source>
        <dbReference type="ARBA" id="ARBA00022857"/>
    </source>
</evidence>
<evidence type="ECO:0000256" key="10">
    <source>
        <dbReference type="ARBA" id="ARBA00023002"/>
    </source>
</evidence>
<keyword evidence="8 16" id="KW-0791">Threonine biosynthesis</keyword>
<keyword evidence="12 16" id="KW-0486">Methionine biosynthesis</keyword>
<dbReference type="Gene3D" id="3.30.360.10">
    <property type="entry name" value="Dihydrodipicolinate Reductase, domain 2"/>
    <property type="match status" value="1"/>
</dbReference>
<evidence type="ECO:0000256" key="2">
    <source>
        <dbReference type="ARBA" id="ARBA00005056"/>
    </source>
</evidence>
<name>A0A9D1ADB4_9FIRM</name>
<evidence type="ECO:0000256" key="3">
    <source>
        <dbReference type="ARBA" id="ARBA00005062"/>
    </source>
</evidence>
<dbReference type="GO" id="GO:0004412">
    <property type="term" value="F:homoserine dehydrogenase activity"/>
    <property type="evidence" value="ECO:0007669"/>
    <property type="project" value="UniProtKB-EC"/>
</dbReference>
<dbReference type="FunFam" id="3.30.360.10:FF:000005">
    <property type="entry name" value="Homoserine dehydrogenase"/>
    <property type="match status" value="1"/>
</dbReference>
<sequence length="431" mass="46786">MEEKIIQIALLGLGTVGYGTYKVLKSQEQEMQKKIGARLRVKKILVRNVEKAAARVEDPSVVTDSWEEILKDPEIQIVAELMGGLEPAGTYIEQALLAGKHVVTANKDLLAANHGKLLDLAGEKKCDLLFEAAVAGAIPVITPLKQSLAANHLDEIMGIVNGTTNFILTKMTQEGMEFSEALALAADLGYAEADPTADIEGLDAGRKVAILASIAYNSRVSFEDVYTEGITKITAKDMGYAKEMGCVIKLIGMSRCDGEEIEAYVAPMLIPQSHPLASVNDAYNAVFVHGDAVGDAMFFGKGAGELPTASAVAGDLFEIARNILHGCCGRIACTCYKHLTVRPMCRVKSRYFLRIQVEDRSGVLAELAAVFARFQVSVEQVIQKKKQSEWAELVIITEEVKEGDMEQALSAIREKACTREISSVIRAYGEK</sequence>
<dbReference type="Pfam" id="PF01842">
    <property type="entry name" value="ACT"/>
    <property type="match status" value="1"/>
</dbReference>
<dbReference type="GO" id="GO:0050661">
    <property type="term" value="F:NADP binding"/>
    <property type="evidence" value="ECO:0007669"/>
    <property type="project" value="InterPro"/>
</dbReference>
<dbReference type="NCBIfam" id="NF004976">
    <property type="entry name" value="PRK06349.1"/>
    <property type="match status" value="1"/>
</dbReference>
<dbReference type="CDD" id="cd04881">
    <property type="entry name" value="ACT_HSDH-Hom"/>
    <property type="match status" value="1"/>
</dbReference>
<dbReference type="GO" id="GO:0009086">
    <property type="term" value="P:methionine biosynthetic process"/>
    <property type="evidence" value="ECO:0007669"/>
    <property type="project" value="UniProtKB-KW"/>
</dbReference>
<dbReference type="InterPro" id="IPR045865">
    <property type="entry name" value="ACT-like_dom_sf"/>
</dbReference>
<reference evidence="19" key="1">
    <citation type="submission" date="2020-10" db="EMBL/GenBank/DDBJ databases">
        <authorList>
            <person name="Gilroy R."/>
        </authorList>
    </citation>
    <scope>NUCLEOTIDE SEQUENCE</scope>
    <source>
        <strain evidence="19">ChiSjej4B22-8148</strain>
    </source>
</reference>
<organism evidence="19 20">
    <name type="scientific">Candidatus Choladousia intestinavium</name>
    <dbReference type="NCBI Taxonomy" id="2840727"/>
    <lineage>
        <taxon>Bacteria</taxon>
        <taxon>Bacillati</taxon>
        <taxon>Bacillota</taxon>
        <taxon>Clostridia</taxon>
        <taxon>Lachnospirales</taxon>
        <taxon>Lachnospiraceae</taxon>
        <taxon>Lachnospiraceae incertae sedis</taxon>
        <taxon>Candidatus Choladousia</taxon>
    </lineage>
</organism>
<comment type="caution">
    <text evidence="19">The sequence shown here is derived from an EMBL/GenBank/DDBJ whole genome shotgun (WGS) entry which is preliminary data.</text>
</comment>
<comment type="pathway">
    <text evidence="2 16">Amino-acid biosynthesis; L-threonine biosynthesis; L-threonine from L-aspartate: step 3/5.</text>
</comment>
<evidence type="ECO:0000256" key="11">
    <source>
        <dbReference type="ARBA" id="ARBA00023053"/>
    </source>
</evidence>
<dbReference type="Pfam" id="PF00742">
    <property type="entry name" value="Homoserine_dh"/>
    <property type="match status" value="1"/>
</dbReference>
<feature type="binding site" evidence="15">
    <location>
        <position position="107"/>
    </location>
    <ligand>
        <name>NADPH</name>
        <dbReference type="ChEBI" id="CHEBI:57783"/>
    </ligand>
</feature>
<dbReference type="EMBL" id="DVGK01000059">
    <property type="protein sequence ID" value="HIR13282.1"/>
    <property type="molecule type" value="Genomic_DNA"/>
</dbReference>
<dbReference type="Gene3D" id="3.40.50.720">
    <property type="entry name" value="NAD(P)-binding Rossmann-like Domain"/>
    <property type="match status" value="1"/>
</dbReference>
<evidence type="ECO:0000256" key="7">
    <source>
        <dbReference type="ARBA" id="ARBA00022605"/>
    </source>
</evidence>
<comment type="catalytic activity">
    <reaction evidence="13">
        <text>L-homoserine + NADP(+) = L-aspartate 4-semialdehyde + NADPH + H(+)</text>
        <dbReference type="Rhea" id="RHEA:15761"/>
        <dbReference type="ChEBI" id="CHEBI:15378"/>
        <dbReference type="ChEBI" id="CHEBI:57476"/>
        <dbReference type="ChEBI" id="CHEBI:57783"/>
        <dbReference type="ChEBI" id="CHEBI:58349"/>
        <dbReference type="ChEBI" id="CHEBI:537519"/>
        <dbReference type="EC" id="1.1.1.3"/>
    </reaction>
    <physiologicalReaction direction="right-to-left" evidence="13">
        <dbReference type="Rhea" id="RHEA:15763"/>
    </physiologicalReaction>
</comment>
<dbReference type="Pfam" id="PF03447">
    <property type="entry name" value="NAD_binding_3"/>
    <property type="match status" value="1"/>
</dbReference>
<feature type="active site" description="Proton donor" evidence="14">
    <location>
        <position position="207"/>
    </location>
</feature>
<dbReference type="PIRSF" id="PIRSF000098">
    <property type="entry name" value="Homoser_dehydrog"/>
    <property type="match status" value="1"/>
</dbReference>
<dbReference type="PANTHER" id="PTHR43331">
    <property type="entry name" value="HOMOSERINE DEHYDROGENASE"/>
    <property type="match status" value="1"/>
</dbReference>
<dbReference type="SUPFAM" id="SSF55347">
    <property type="entry name" value="Glyceraldehyde-3-phosphate dehydrogenase-like, C-terminal domain"/>
    <property type="match status" value="1"/>
</dbReference>
<dbReference type="Proteomes" id="UP000886757">
    <property type="component" value="Unassembled WGS sequence"/>
</dbReference>
<keyword evidence="9 15" id="KW-0521">NADP</keyword>
<dbReference type="PROSITE" id="PS01042">
    <property type="entry name" value="HOMOSER_DHGENASE"/>
    <property type="match status" value="1"/>
</dbReference>
<gene>
    <name evidence="19" type="ORF">IAB31_05085</name>
</gene>
<dbReference type="InterPro" id="IPR002912">
    <property type="entry name" value="ACT_dom"/>
</dbReference>
<evidence type="ECO:0000256" key="1">
    <source>
        <dbReference type="ARBA" id="ARBA00001920"/>
    </source>
</evidence>
<proteinExistence type="inferred from homology"/>
<evidence type="ECO:0000256" key="4">
    <source>
        <dbReference type="ARBA" id="ARBA00006753"/>
    </source>
</evidence>